<protein>
    <submittedName>
        <fullName evidence="2">Uncharacterized protein</fullName>
    </submittedName>
</protein>
<dbReference type="AlphaFoldDB" id="A0A1H9U120"/>
<dbReference type="RefSeq" id="WP_075001115.1">
    <property type="nucleotide sequence ID" value="NZ_FOGO01000007.1"/>
</dbReference>
<dbReference type="Proteomes" id="UP000182841">
    <property type="component" value="Unassembled WGS sequence"/>
</dbReference>
<evidence type="ECO:0000313" key="3">
    <source>
        <dbReference type="Proteomes" id="UP000182841"/>
    </source>
</evidence>
<evidence type="ECO:0000313" key="2">
    <source>
        <dbReference type="EMBL" id="SES02992.1"/>
    </source>
</evidence>
<evidence type="ECO:0000256" key="1">
    <source>
        <dbReference type="SAM" id="MobiDB-lite"/>
    </source>
</evidence>
<gene>
    <name evidence="2" type="ORF">SAMN05421870_107191</name>
</gene>
<dbReference type="EMBL" id="FOGO01000007">
    <property type="protein sequence ID" value="SES02992.1"/>
    <property type="molecule type" value="Genomic_DNA"/>
</dbReference>
<organism evidence="2 3">
    <name type="scientific">Streptomyces qinglanensis</name>
    <dbReference type="NCBI Taxonomy" id="943816"/>
    <lineage>
        <taxon>Bacteria</taxon>
        <taxon>Bacillati</taxon>
        <taxon>Actinomycetota</taxon>
        <taxon>Actinomycetes</taxon>
        <taxon>Kitasatosporales</taxon>
        <taxon>Streptomycetaceae</taxon>
        <taxon>Streptomyces</taxon>
    </lineage>
</organism>
<name>A0A1H9U120_9ACTN</name>
<feature type="region of interest" description="Disordered" evidence="1">
    <location>
        <begin position="52"/>
        <end position="110"/>
    </location>
</feature>
<reference evidence="3" key="1">
    <citation type="submission" date="2016-10" db="EMBL/GenBank/DDBJ databases">
        <authorList>
            <person name="Varghese N."/>
            <person name="Submissions S."/>
        </authorList>
    </citation>
    <scope>NUCLEOTIDE SEQUENCE [LARGE SCALE GENOMIC DNA]</scope>
    <source>
        <strain evidence="3">CGMCC 4.6825</strain>
    </source>
</reference>
<accession>A0A1H9U120</accession>
<feature type="compositionally biased region" description="Basic and acidic residues" evidence="1">
    <location>
        <begin position="60"/>
        <end position="88"/>
    </location>
</feature>
<proteinExistence type="predicted"/>
<keyword evidence="3" id="KW-1185">Reference proteome</keyword>
<sequence length="110" mass="12049">MTVTSVGPDCEYVPCVYCEQYRAQITSAQHQGETALEAVLHEVLHLHWEEKHAGARRLHAAPDSRPGRSDITRADPVADRPGRGPSSDEREEPEVPATGQADTHGFHSIA</sequence>